<evidence type="ECO:0000256" key="1">
    <source>
        <dbReference type="ARBA" id="ARBA00005947"/>
    </source>
</evidence>
<dbReference type="PANTHER" id="PTHR10625:SF19">
    <property type="entry name" value="HISTONE DEACETYLASE 12"/>
    <property type="match status" value="1"/>
</dbReference>
<evidence type="ECO:0000313" key="5">
    <source>
        <dbReference type="Proteomes" id="UP001236369"/>
    </source>
</evidence>
<dbReference type="Proteomes" id="UP001236369">
    <property type="component" value="Unassembled WGS sequence"/>
</dbReference>
<keyword evidence="5" id="KW-1185">Reference proteome</keyword>
<feature type="domain" description="Histone deacetylase" evidence="3">
    <location>
        <begin position="29"/>
        <end position="297"/>
    </location>
</feature>
<comment type="caution">
    <text evidence="4">The sequence shown here is derived from an EMBL/GenBank/DDBJ whole genome shotgun (WGS) entry which is preliminary data.</text>
</comment>
<evidence type="ECO:0000256" key="2">
    <source>
        <dbReference type="ARBA" id="ARBA00022801"/>
    </source>
</evidence>
<dbReference type="PANTHER" id="PTHR10625">
    <property type="entry name" value="HISTONE DEACETYLASE HDAC1-RELATED"/>
    <property type="match status" value="1"/>
</dbReference>
<name>A0ABU0HHN1_9HYPH</name>
<reference evidence="4 5" key="1">
    <citation type="submission" date="2023-07" db="EMBL/GenBank/DDBJ databases">
        <title>Genomic Encyclopedia of Type Strains, Phase IV (KMG-IV): sequencing the most valuable type-strain genomes for metagenomic binning, comparative biology and taxonomic classification.</title>
        <authorList>
            <person name="Goeker M."/>
        </authorList>
    </citation>
    <scope>NUCLEOTIDE SEQUENCE [LARGE SCALE GENOMIC DNA]</scope>
    <source>
        <strain evidence="4 5">DSM 19562</strain>
    </source>
</reference>
<dbReference type="SUPFAM" id="SSF52768">
    <property type="entry name" value="Arginase/deacetylase"/>
    <property type="match status" value="1"/>
</dbReference>
<dbReference type="InterPro" id="IPR023801">
    <property type="entry name" value="His_deacetylse_dom"/>
</dbReference>
<proteinExistence type="inferred from homology"/>
<dbReference type="PRINTS" id="PR01270">
    <property type="entry name" value="HDASUPER"/>
</dbReference>
<dbReference type="InterPro" id="IPR023696">
    <property type="entry name" value="Ureohydrolase_dom_sf"/>
</dbReference>
<comment type="similarity">
    <text evidence="1">Belongs to the histone deacetylase family.</text>
</comment>
<dbReference type="InterPro" id="IPR000286">
    <property type="entry name" value="HDACs"/>
</dbReference>
<dbReference type="InterPro" id="IPR044150">
    <property type="entry name" value="HDAC_classIV"/>
</dbReference>
<gene>
    <name evidence="4" type="ORF">QO016_001309</name>
</gene>
<dbReference type="Gene3D" id="3.40.800.20">
    <property type="entry name" value="Histone deacetylase domain"/>
    <property type="match status" value="1"/>
</dbReference>
<organism evidence="4 5">
    <name type="scientific">Methylobacterium persicinum</name>
    <dbReference type="NCBI Taxonomy" id="374426"/>
    <lineage>
        <taxon>Bacteria</taxon>
        <taxon>Pseudomonadati</taxon>
        <taxon>Pseudomonadota</taxon>
        <taxon>Alphaproteobacteria</taxon>
        <taxon>Hyphomicrobiales</taxon>
        <taxon>Methylobacteriaceae</taxon>
        <taxon>Methylobacterium</taxon>
    </lineage>
</organism>
<accession>A0ABU0HHN1</accession>
<sequence>MNRNLALQGGMPPPICFHPAYEAPLPDGHRFPMRKYGLLAEILRSRGLVPDGFVEPEPASAAMLERAHEADYVAAVLDCAVSRPIEREIGLPVTEALVRRSRASVGGTVLAARLALAGGLAGSAAGGSHHARRSQGAGFCVLNDVAVAALTLRAEGLIGRALIVDLDVHQGDGTADCLSREPDLFTLSIHCEKNYPSHKIPSDLDIGLPDGLGDGEYLAVLEARLPPLLDALRPDIVFYNAGVDPHRDDRLGRLNLSNEGLYARDRFVVRSARARGLPIVGVIGGGYSADVEALAARHALVFQALAAEAEGA</sequence>
<protein>
    <submittedName>
        <fullName evidence="4">Acetoin utilization deacetylase AcuC-like enzyme</fullName>
    </submittedName>
</protein>
<dbReference type="Pfam" id="PF00850">
    <property type="entry name" value="Hist_deacetyl"/>
    <property type="match status" value="1"/>
</dbReference>
<dbReference type="InterPro" id="IPR037138">
    <property type="entry name" value="His_deacetylse_dom_sf"/>
</dbReference>
<keyword evidence="2" id="KW-0378">Hydrolase</keyword>
<dbReference type="CDD" id="cd09993">
    <property type="entry name" value="HDAC_classIV"/>
    <property type="match status" value="1"/>
</dbReference>
<evidence type="ECO:0000313" key="4">
    <source>
        <dbReference type="EMBL" id="MDQ0441826.1"/>
    </source>
</evidence>
<dbReference type="EMBL" id="JAUSVV010000002">
    <property type="protein sequence ID" value="MDQ0441826.1"/>
    <property type="molecule type" value="Genomic_DNA"/>
</dbReference>
<evidence type="ECO:0000259" key="3">
    <source>
        <dbReference type="Pfam" id="PF00850"/>
    </source>
</evidence>